<evidence type="ECO:0000256" key="1">
    <source>
        <dbReference type="SAM" id="MobiDB-lite"/>
    </source>
</evidence>
<feature type="signal peptide" evidence="2">
    <location>
        <begin position="1"/>
        <end position="18"/>
    </location>
</feature>
<evidence type="ECO:0000313" key="4">
    <source>
        <dbReference type="RefSeq" id="XP_053755089.1"/>
    </source>
</evidence>
<proteinExistence type="predicted"/>
<dbReference type="Proteomes" id="UP001165780">
    <property type="component" value="Unplaced"/>
</dbReference>
<dbReference type="CTD" id="64856"/>
<feature type="region of interest" description="Disordered" evidence="1">
    <location>
        <begin position="85"/>
        <end position="104"/>
    </location>
</feature>
<feature type="chain" id="PRO_5040857539" evidence="2">
    <location>
        <begin position="19"/>
        <end position="104"/>
    </location>
</feature>
<dbReference type="AlphaFoldDB" id="A0A9W2V8Z5"/>
<evidence type="ECO:0000313" key="3">
    <source>
        <dbReference type="Proteomes" id="UP001165780"/>
    </source>
</evidence>
<keyword evidence="2" id="KW-0732">Signal</keyword>
<evidence type="ECO:0000256" key="2">
    <source>
        <dbReference type="SAM" id="SignalP"/>
    </source>
</evidence>
<accession>A0A9W2V8Z5</accession>
<protein>
    <submittedName>
        <fullName evidence="4">von Willebrand factor A domain-containing protein 1 isoform X2</fullName>
    </submittedName>
</protein>
<reference evidence="4" key="1">
    <citation type="submission" date="2025-08" db="UniProtKB">
        <authorList>
            <consortium name="RefSeq"/>
        </authorList>
    </citation>
    <scope>IDENTIFICATION</scope>
    <source>
        <tissue evidence="4">Whole blood</tissue>
    </source>
</reference>
<dbReference type="RefSeq" id="XP_053755089.1">
    <property type="nucleotide sequence ID" value="XM_053899114.1"/>
</dbReference>
<keyword evidence="3" id="KW-1185">Reference proteome</keyword>
<name>A0A9W2V8Z5_PANPR</name>
<dbReference type="GeneID" id="109273935"/>
<sequence>MLPWTALSLALSLRLALARSGAERGAEGPGRYRLHRQYRSWQPPGAVSCCLGPRRGSPALCGRGRPAHHCPGAEGGPFLTPCSHSSSVPLRSRPAASAWPGRPC</sequence>
<gene>
    <name evidence="4" type="primary">VWA1</name>
</gene>
<organism evidence="3 4">
    <name type="scientific">Panthera pardus</name>
    <name type="common">Leopard</name>
    <name type="synonym">Felis pardus</name>
    <dbReference type="NCBI Taxonomy" id="9691"/>
    <lineage>
        <taxon>Eukaryota</taxon>
        <taxon>Metazoa</taxon>
        <taxon>Chordata</taxon>
        <taxon>Craniata</taxon>
        <taxon>Vertebrata</taxon>
        <taxon>Euteleostomi</taxon>
        <taxon>Mammalia</taxon>
        <taxon>Eutheria</taxon>
        <taxon>Laurasiatheria</taxon>
        <taxon>Carnivora</taxon>
        <taxon>Feliformia</taxon>
        <taxon>Felidae</taxon>
        <taxon>Pantherinae</taxon>
        <taxon>Panthera</taxon>
    </lineage>
</organism>